<dbReference type="AlphaFoldDB" id="M2Y5D5"/>
<dbReference type="OrthoDB" id="508846at2759"/>
<gene>
    <name evidence="1" type="ORF">Gasu_16710</name>
</gene>
<organism evidence="1 2">
    <name type="scientific">Galdieria sulphuraria</name>
    <name type="common">Red alga</name>
    <dbReference type="NCBI Taxonomy" id="130081"/>
    <lineage>
        <taxon>Eukaryota</taxon>
        <taxon>Rhodophyta</taxon>
        <taxon>Bangiophyceae</taxon>
        <taxon>Galdieriales</taxon>
        <taxon>Galdieriaceae</taxon>
        <taxon>Galdieria</taxon>
    </lineage>
</organism>
<dbReference type="Gene3D" id="3.90.550.10">
    <property type="entry name" value="Spore Coat Polysaccharide Biosynthesis Protein SpsA, Chain A"/>
    <property type="match status" value="1"/>
</dbReference>
<dbReference type="RefSeq" id="XP_005707698.1">
    <property type="nucleotide sequence ID" value="XM_005707641.1"/>
</dbReference>
<dbReference type="GeneID" id="17089848"/>
<sequence>MTHNFLYRCPKSTVPYHLTLPNLHPHVHYEGSGAGNIVFTAMQLKLINGYGSAFWDCSPQRTESQAPEDMKYLLLEDLGFYGLNTSRFEKVSCDKLDDDPLPIWKMAFKLECDMDLTPWCKQ</sequence>
<evidence type="ECO:0000313" key="1">
    <source>
        <dbReference type="EMBL" id="EME31178.1"/>
    </source>
</evidence>
<dbReference type="KEGG" id="gsl:Gasu_16710"/>
<dbReference type="InterPro" id="IPR029044">
    <property type="entry name" value="Nucleotide-diphossugar_trans"/>
</dbReference>
<protein>
    <submittedName>
        <fullName evidence="1">Uncharacterized protein</fullName>
    </submittedName>
</protein>
<keyword evidence="2" id="KW-1185">Reference proteome</keyword>
<evidence type="ECO:0000313" key="2">
    <source>
        <dbReference type="Proteomes" id="UP000030680"/>
    </source>
</evidence>
<dbReference type="EMBL" id="KB454494">
    <property type="protein sequence ID" value="EME31178.1"/>
    <property type="molecule type" value="Genomic_DNA"/>
</dbReference>
<proteinExistence type="predicted"/>
<reference evidence="2" key="1">
    <citation type="journal article" date="2013" name="Science">
        <title>Gene transfer from bacteria and archaea facilitated evolution of an extremophilic eukaryote.</title>
        <authorList>
            <person name="Schonknecht G."/>
            <person name="Chen W.H."/>
            <person name="Ternes C.M."/>
            <person name="Barbier G.G."/>
            <person name="Shrestha R.P."/>
            <person name="Stanke M."/>
            <person name="Brautigam A."/>
            <person name="Baker B.J."/>
            <person name="Banfield J.F."/>
            <person name="Garavito R.M."/>
            <person name="Carr K."/>
            <person name="Wilkerson C."/>
            <person name="Rensing S.A."/>
            <person name="Gagneul D."/>
            <person name="Dickenson N.E."/>
            <person name="Oesterhelt C."/>
            <person name="Lercher M.J."/>
            <person name="Weber A.P."/>
        </authorList>
    </citation>
    <scope>NUCLEOTIDE SEQUENCE [LARGE SCALE GENOMIC DNA]</scope>
    <source>
        <strain evidence="2">074W</strain>
    </source>
</reference>
<dbReference type="Proteomes" id="UP000030680">
    <property type="component" value="Unassembled WGS sequence"/>
</dbReference>
<dbReference type="Gramene" id="EME31178">
    <property type="protein sequence ID" value="EME31178"/>
    <property type="gene ID" value="Gasu_16710"/>
</dbReference>
<accession>M2Y5D5</accession>
<name>M2Y5D5_GALSU</name>